<gene>
    <name evidence="2" type="ORF">PHLCEN_2v9259</name>
</gene>
<protein>
    <submittedName>
        <fullName evidence="2">Uncharacterized protein</fullName>
    </submittedName>
</protein>
<feature type="region of interest" description="Disordered" evidence="1">
    <location>
        <begin position="78"/>
        <end position="101"/>
    </location>
</feature>
<comment type="caution">
    <text evidence="2">The sequence shown here is derived from an EMBL/GenBank/DDBJ whole genome shotgun (WGS) entry which is preliminary data.</text>
</comment>
<proteinExistence type="predicted"/>
<organism evidence="2 3">
    <name type="scientific">Hermanssonia centrifuga</name>
    <dbReference type="NCBI Taxonomy" id="98765"/>
    <lineage>
        <taxon>Eukaryota</taxon>
        <taxon>Fungi</taxon>
        <taxon>Dikarya</taxon>
        <taxon>Basidiomycota</taxon>
        <taxon>Agaricomycotina</taxon>
        <taxon>Agaricomycetes</taxon>
        <taxon>Polyporales</taxon>
        <taxon>Meruliaceae</taxon>
        <taxon>Hermanssonia</taxon>
    </lineage>
</organism>
<dbReference type="AlphaFoldDB" id="A0A2R6NRA4"/>
<dbReference type="EMBL" id="MLYV02000917">
    <property type="protein sequence ID" value="PSR75218.1"/>
    <property type="molecule type" value="Genomic_DNA"/>
</dbReference>
<evidence type="ECO:0000313" key="3">
    <source>
        <dbReference type="Proteomes" id="UP000186601"/>
    </source>
</evidence>
<sequence length="279" mass="30513">MASQVSTPTESSYSVDNVLKGNFIAPQSPVDQNEALFFETGDIGARNHSLSVIITSVTWNFPYYLDYLAVVPPSPHSSSSSLHLPTTSTSPTISQSRNSSAAPSVVYSHRNRCYCSGRGRRCGWFDGRPRWSVYCRNRKKSGYTHDIDNKGVDIVEGRVIQEIDTTMGNSASIVTPYMPPRDYGTASAPMVPRQTAAPLAPRSISGTPTSVQIRPSLSPFVDPMFQRNGSSPRVFHRSDRNTRLHSALPQGHTGNRNSLDHATSSTNPVHLLKLGASHL</sequence>
<accession>A0A2R6NRA4</accession>
<reference evidence="2 3" key="1">
    <citation type="submission" date="2018-02" db="EMBL/GenBank/DDBJ databases">
        <title>Genome sequence of the basidiomycete white-rot fungus Phlebia centrifuga.</title>
        <authorList>
            <person name="Granchi Z."/>
            <person name="Peng M."/>
            <person name="de Vries R.P."/>
            <person name="Hilden K."/>
            <person name="Makela M.R."/>
            <person name="Grigoriev I."/>
            <person name="Riley R."/>
        </authorList>
    </citation>
    <scope>NUCLEOTIDE SEQUENCE [LARGE SCALE GENOMIC DNA]</scope>
    <source>
        <strain evidence="2 3">FBCC195</strain>
    </source>
</reference>
<name>A0A2R6NRA4_9APHY</name>
<keyword evidence="3" id="KW-1185">Reference proteome</keyword>
<evidence type="ECO:0000313" key="2">
    <source>
        <dbReference type="EMBL" id="PSR75218.1"/>
    </source>
</evidence>
<evidence type="ECO:0000256" key="1">
    <source>
        <dbReference type="SAM" id="MobiDB-lite"/>
    </source>
</evidence>
<feature type="compositionally biased region" description="Polar residues" evidence="1">
    <location>
        <begin position="252"/>
        <end position="268"/>
    </location>
</feature>
<feature type="region of interest" description="Disordered" evidence="1">
    <location>
        <begin position="245"/>
        <end position="279"/>
    </location>
</feature>
<feature type="compositionally biased region" description="Low complexity" evidence="1">
    <location>
        <begin position="78"/>
        <end position="92"/>
    </location>
</feature>
<dbReference type="Proteomes" id="UP000186601">
    <property type="component" value="Unassembled WGS sequence"/>
</dbReference>